<gene>
    <name evidence="5" type="ORF">M9Y10_004612</name>
</gene>
<dbReference type="CDD" id="cd00051">
    <property type="entry name" value="EFh"/>
    <property type="match status" value="3"/>
</dbReference>
<dbReference type="PROSITE" id="PS50222">
    <property type="entry name" value="EF_HAND_2"/>
    <property type="match status" value="4"/>
</dbReference>
<accession>A0ABR2JJ46</accession>
<proteinExistence type="predicted"/>
<evidence type="ECO:0000256" key="1">
    <source>
        <dbReference type="ARBA" id="ARBA00022723"/>
    </source>
</evidence>
<protein>
    <recommendedName>
        <fullName evidence="4">EF-hand domain-containing protein</fullName>
    </recommendedName>
</protein>
<sequence length="150" mass="17494">MTRHPFTSQQIDDFRRKFELLDVAKTGKIDRETMAEIMKNEGEQLESLMIVLLFEKFDKDNDGYISFEEFITFCSEIQDLSDVAILRQIFDLADVDHSQYLELEEVVKIGKMMGLHVSRADAWETIKALDVDGNFLIDFNEFCQIIQQAQ</sequence>
<evidence type="ECO:0000313" key="5">
    <source>
        <dbReference type="EMBL" id="KAK8877849.1"/>
    </source>
</evidence>
<evidence type="ECO:0000256" key="2">
    <source>
        <dbReference type="ARBA" id="ARBA00022737"/>
    </source>
</evidence>
<dbReference type="EMBL" id="JAPFFF010000011">
    <property type="protein sequence ID" value="KAK8877849.1"/>
    <property type="molecule type" value="Genomic_DNA"/>
</dbReference>
<dbReference type="Pfam" id="PF13499">
    <property type="entry name" value="EF-hand_7"/>
    <property type="match status" value="2"/>
</dbReference>
<evidence type="ECO:0000259" key="4">
    <source>
        <dbReference type="PROSITE" id="PS50222"/>
    </source>
</evidence>
<keyword evidence="2" id="KW-0677">Repeat</keyword>
<feature type="domain" description="EF-hand" evidence="4">
    <location>
        <begin position="45"/>
        <end position="80"/>
    </location>
</feature>
<dbReference type="SMART" id="SM00054">
    <property type="entry name" value="EFh"/>
    <property type="match status" value="4"/>
</dbReference>
<name>A0ABR2JJ46_9EUKA</name>
<dbReference type="SUPFAM" id="SSF47473">
    <property type="entry name" value="EF-hand"/>
    <property type="match status" value="1"/>
</dbReference>
<dbReference type="PANTHER" id="PTHR45942">
    <property type="entry name" value="PROTEIN PHOSPATASE 3 REGULATORY SUBUNIT B ALPHA ISOFORM TYPE 1"/>
    <property type="match status" value="1"/>
</dbReference>
<feature type="domain" description="EF-hand" evidence="4">
    <location>
        <begin position="81"/>
        <end position="116"/>
    </location>
</feature>
<feature type="domain" description="EF-hand" evidence="4">
    <location>
        <begin position="9"/>
        <end position="44"/>
    </location>
</feature>
<dbReference type="Proteomes" id="UP001470230">
    <property type="component" value="Unassembled WGS sequence"/>
</dbReference>
<comment type="caution">
    <text evidence="5">The sequence shown here is derived from an EMBL/GenBank/DDBJ whole genome shotgun (WGS) entry which is preliminary data.</text>
</comment>
<reference evidence="5 6" key="1">
    <citation type="submission" date="2024-04" db="EMBL/GenBank/DDBJ databases">
        <title>Tritrichomonas musculus Genome.</title>
        <authorList>
            <person name="Alves-Ferreira E."/>
            <person name="Grigg M."/>
            <person name="Lorenzi H."/>
            <person name="Galac M."/>
        </authorList>
    </citation>
    <scope>NUCLEOTIDE SEQUENCE [LARGE SCALE GENOMIC DNA]</scope>
    <source>
        <strain evidence="5 6">EAF2021</strain>
    </source>
</reference>
<evidence type="ECO:0000313" key="6">
    <source>
        <dbReference type="Proteomes" id="UP001470230"/>
    </source>
</evidence>
<dbReference type="PROSITE" id="PS00018">
    <property type="entry name" value="EF_HAND_1"/>
    <property type="match status" value="2"/>
</dbReference>
<dbReference type="InterPro" id="IPR011992">
    <property type="entry name" value="EF-hand-dom_pair"/>
</dbReference>
<dbReference type="Gene3D" id="1.10.238.10">
    <property type="entry name" value="EF-hand"/>
    <property type="match status" value="2"/>
</dbReference>
<keyword evidence="6" id="KW-1185">Reference proteome</keyword>
<dbReference type="InterPro" id="IPR002048">
    <property type="entry name" value="EF_hand_dom"/>
</dbReference>
<organism evidence="5 6">
    <name type="scientific">Tritrichomonas musculus</name>
    <dbReference type="NCBI Taxonomy" id="1915356"/>
    <lineage>
        <taxon>Eukaryota</taxon>
        <taxon>Metamonada</taxon>
        <taxon>Parabasalia</taxon>
        <taxon>Tritrichomonadida</taxon>
        <taxon>Tritrichomonadidae</taxon>
        <taxon>Tritrichomonas</taxon>
    </lineage>
</organism>
<evidence type="ECO:0000256" key="3">
    <source>
        <dbReference type="ARBA" id="ARBA00022837"/>
    </source>
</evidence>
<dbReference type="InterPro" id="IPR018247">
    <property type="entry name" value="EF_Hand_1_Ca_BS"/>
</dbReference>
<keyword evidence="3" id="KW-0106">Calcium</keyword>
<keyword evidence="1" id="KW-0479">Metal-binding</keyword>
<feature type="domain" description="EF-hand" evidence="4">
    <location>
        <begin position="117"/>
        <end position="150"/>
    </location>
</feature>